<dbReference type="RefSeq" id="XP_025532835.1">
    <property type="nucleotide sequence ID" value="XM_025677629.1"/>
</dbReference>
<name>A0A8T8XFZ7_ASPJA</name>
<dbReference type="EMBL" id="KZ824771">
    <property type="protein sequence ID" value="RAH86941.1"/>
    <property type="molecule type" value="Genomic_DNA"/>
</dbReference>
<dbReference type="Proteomes" id="UP000249497">
    <property type="component" value="Unassembled WGS sequence"/>
</dbReference>
<keyword evidence="2" id="KW-1185">Reference proteome</keyword>
<organism evidence="1 2">
    <name type="scientific">Aspergillus japonicus CBS 114.51</name>
    <dbReference type="NCBI Taxonomy" id="1448312"/>
    <lineage>
        <taxon>Eukaryota</taxon>
        <taxon>Fungi</taxon>
        <taxon>Dikarya</taxon>
        <taxon>Ascomycota</taxon>
        <taxon>Pezizomycotina</taxon>
        <taxon>Eurotiomycetes</taxon>
        <taxon>Eurotiomycetidae</taxon>
        <taxon>Eurotiales</taxon>
        <taxon>Aspergillaceae</taxon>
        <taxon>Aspergillus</taxon>
        <taxon>Aspergillus subgen. Circumdati</taxon>
    </lineage>
</organism>
<accession>A0A8T8XFZ7</accession>
<dbReference type="GeneID" id="37181322"/>
<sequence>MPSSGSVTMQDSILVCLTSPHRCRRPISSTRSETLAQFRETEEFNSLNTIVLIEVSRVVLLILPVGEIWSRAPRLRTSYEEISGSSCSFQAQYLAILAPATNSAATDSRKITGRSIVPCIAKCRTHPVRLSISVAARLWLRTPCLGLLLGILGGSLACNESTSR</sequence>
<dbReference type="AlphaFoldDB" id="A0A8T8XFZ7"/>
<gene>
    <name evidence="1" type="ORF">BO86DRAFT_74446</name>
</gene>
<protein>
    <submittedName>
        <fullName evidence="1">Uncharacterized protein</fullName>
    </submittedName>
</protein>
<evidence type="ECO:0000313" key="2">
    <source>
        <dbReference type="Proteomes" id="UP000249497"/>
    </source>
</evidence>
<reference evidence="1 2" key="1">
    <citation type="submission" date="2018-02" db="EMBL/GenBank/DDBJ databases">
        <title>The genomes of Aspergillus section Nigri reveals drivers in fungal speciation.</title>
        <authorList>
            <consortium name="DOE Joint Genome Institute"/>
            <person name="Vesth T.C."/>
            <person name="Nybo J."/>
            <person name="Theobald S."/>
            <person name="Brandl J."/>
            <person name="Frisvad J.C."/>
            <person name="Nielsen K.F."/>
            <person name="Lyhne E.K."/>
            <person name="Kogle M.E."/>
            <person name="Kuo A."/>
            <person name="Riley R."/>
            <person name="Clum A."/>
            <person name="Nolan M."/>
            <person name="Lipzen A."/>
            <person name="Salamov A."/>
            <person name="Henrissat B."/>
            <person name="Wiebenga A."/>
            <person name="De vries R.P."/>
            <person name="Grigoriev I.V."/>
            <person name="Mortensen U.H."/>
            <person name="Andersen M.R."/>
            <person name="Baker S.E."/>
        </authorList>
    </citation>
    <scope>NUCLEOTIDE SEQUENCE [LARGE SCALE GENOMIC DNA]</scope>
    <source>
        <strain evidence="1 2">CBS 114.51</strain>
    </source>
</reference>
<evidence type="ECO:0000313" key="1">
    <source>
        <dbReference type="EMBL" id="RAH86941.1"/>
    </source>
</evidence>
<proteinExistence type="predicted"/>